<reference evidence="10" key="1">
    <citation type="submission" date="2024-07" db="EMBL/GenBank/DDBJ databases">
        <authorList>
            <person name="fu j."/>
        </authorList>
    </citation>
    <scope>NUCLEOTIDE SEQUENCE</scope>
    <source>
        <strain evidence="10">P10A9</strain>
    </source>
</reference>
<evidence type="ECO:0000256" key="2">
    <source>
        <dbReference type="ARBA" id="ARBA00022694"/>
    </source>
</evidence>
<comment type="function">
    <text evidence="1 7">RNaseP catalyzes the removal of the 5'-leader sequence from pre-tRNA to produce the mature 5'-terminus. It can also cleave other RNA substrates such as 4.5S RNA. The protein component plays an auxiliary but essential role in vivo by binding to the 5'-leader sequence and broadening the substrate specificity of the ribozyme.</text>
</comment>
<dbReference type="HAMAP" id="MF_00227">
    <property type="entry name" value="RNase_P"/>
    <property type="match status" value="1"/>
</dbReference>
<evidence type="ECO:0000256" key="1">
    <source>
        <dbReference type="ARBA" id="ARBA00002663"/>
    </source>
</evidence>
<dbReference type="EMBL" id="CP163302">
    <property type="protein sequence ID" value="XDP45453.1"/>
    <property type="molecule type" value="Genomic_DNA"/>
</dbReference>
<feature type="region of interest" description="Disordered" evidence="9">
    <location>
        <begin position="115"/>
        <end position="146"/>
    </location>
</feature>
<dbReference type="KEGG" id="spue:AB5L97_19705"/>
<dbReference type="InterPro" id="IPR020539">
    <property type="entry name" value="RNase_P_CS"/>
</dbReference>
<evidence type="ECO:0000256" key="3">
    <source>
        <dbReference type="ARBA" id="ARBA00022722"/>
    </source>
</evidence>
<evidence type="ECO:0000256" key="6">
    <source>
        <dbReference type="ARBA" id="ARBA00022884"/>
    </source>
</evidence>
<dbReference type="EC" id="3.1.26.5" evidence="7 8"/>
<name>A0AB39L4T7_9MICC</name>
<keyword evidence="6 7" id="KW-0694">RNA-binding</keyword>
<feature type="compositionally biased region" description="Basic and acidic residues" evidence="9">
    <location>
        <begin position="115"/>
        <end position="129"/>
    </location>
</feature>
<evidence type="ECO:0000256" key="5">
    <source>
        <dbReference type="ARBA" id="ARBA00022801"/>
    </source>
</evidence>
<organism evidence="10">
    <name type="scientific">Sinomonas puerhi</name>
    <dbReference type="NCBI Taxonomy" id="3238584"/>
    <lineage>
        <taxon>Bacteria</taxon>
        <taxon>Bacillati</taxon>
        <taxon>Actinomycetota</taxon>
        <taxon>Actinomycetes</taxon>
        <taxon>Micrococcales</taxon>
        <taxon>Micrococcaceae</taxon>
        <taxon>Sinomonas</taxon>
    </lineage>
</organism>
<evidence type="ECO:0000256" key="4">
    <source>
        <dbReference type="ARBA" id="ARBA00022759"/>
    </source>
</evidence>
<accession>A0AB39L4T7</accession>
<evidence type="ECO:0000256" key="7">
    <source>
        <dbReference type="HAMAP-Rule" id="MF_00227"/>
    </source>
</evidence>
<comment type="catalytic activity">
    <reaction evidence="7">
        <text>Endonucleolytic cleavage of RNA, removing 5'-extranucleotides from tRNA precursor.</text>
        <dbReference type="EC" id="3.1.26.5"/>
    </reaction>
</comment>
<dbReference type="InterPro" id="IPR014721">
    <property type="entry name" value="Ribsml_uS5_D2-typ_fold_subgr"/>
</dbReference>
<feature type="compositionally biased region" description="Basic and acidic residues" evidence="9">
    <location>
        <begin position="137"/>
        <end position="146"/>
    </location>
</feature>
<dbReference type="NCBIfam" id="TIGR00188">
    <property type="entry name" value="rnpA"/>
    <property type="match status" value="1"/>
</dbReference>
<dbReference type="InterPro" id="IPR000100">
    <property type="entry name" value="RNase_P"/>
</dbReference>
<evidence type="ECO:0000256" key="8">
    <source>
        <dbReference type="NCBIfam" id="TIGR00188"/>
    </source>
</evidence>
<dbReference type="Pfam" id="PF00825">
    <property type="entry name" value="Ribonuclease_P"/>
    <property type="match status" value="1"/>
</dbReference>
<dbReference type="GO" id="GO:0004526">
    <property type="term" value="F:ribonuclease P activity"/>
    <property type="evidence" value="ECO:0007669"/>
    <property type="project" value="UniProtKB-UniRule"/>
</dbReference>
<sequence>MLAATHRLRSGADFTHTVRSGVRQGRRNVVLYAVRSEGQPSRFGFIVSKAVGNAVARNLVKRRLREAAAITVRLRPVGLDVVVRALPASSGASWSELSEDYESALGIVLRRLERNSAPDRGSGESDKKSARGSSVEPTDRERTTDG</sequence>
<proteinExistence type="inferred from homology"/>
<protein>
    <recommendedName>
        <fullName evidence="7 8">Ribonuclease P protein component</fullName>
        <shortName evidence="7">RNase P protein</shortName>
        <shortName evidence="7">RNaseP protein</shortName>
        <ecNumber evidence="7 8">3.1.26.5</ecNumber>
    </recommendedName>
    <alternativeName>
        <fullName evidence="7">Protein C5</fullName>
    </alternativeName>
</protein>
<dbReference type="GO" id="GO:0000049">
    <property type="term" value="F:tRNA binding"/>
    <property type="evidence" value="ECO:0007669"/>
    <property type="project" value="UniProtKB-UniRule"/>
</dbReference>
<keyword evidence="3 7" id="KW-0540">Nuclease</keyword>
<dbReference type="GO" id="GO:0030677">
    <property type="term" value="C:ribonuclease P complex"/>
    <property type="evidence" value="ECO:0007669"/>
    <property type="project" value="TreeGrafter"/>
</dbReference>
<evidence type="ECO:0000313" key="10">
    <source>
        <dbReference type="EMBL" id="XDP45453.1"/>
    </source>
</evidence>
<comment type="similarity">
    <text evidence="7">Belongs to the RnpA family.</text>
</comment>
<dbReference type="GO" id="GO:0001682">
    <property type="term" value="P:tRNA 5'-leader removal"/>
    <property type="evidence" value="ECO:0007669"/>
    <property type="project" value="UniProtKB-UniRule"/>
</dbReference>
<dbReference type="Gene3D" id="3.30.230.10">
    <property type="match status" value="1"/>
</dbReference>
<comment type="subunit">
    <text evidence="7">Consists of a catalytic RNA component (M1 or rnpB) and a protein subunit.</text>
</comment>
<evidence type="ECO:0000256" key="9">
    <source>
        <dbReference type="SAM" id="MobiDB-lite"/>
    </source>
</evidence>
<gene>
    <name evidence="7 10" type="primary">rnpA</name>
    <name evidence="10" type="ORF">AB5L97_19705</name>
</gene>
<dbReference type="PANTHER" id="PTHR33992:SF1">
    <property type="entry name" value="RIBONUCLEASE P PROTEIN COMPONENT"/>
    <property type="match status" value="1"/>
</dbReference>
<dbReference type="GO" id="GO:0042781">
    <property type="term" value="F:3'-tRNA processing endoribonuclease activity"/>
    <property type="evidence" value="ECO:0007669"/>
    <property type="project" value="TreeGrafter"/>
</dbReference>
<keyword evidence="4 7" id="KW-0255">Endonuclease</keyword>
<keyword evidence="5 7" id="KW-0378">Hydrolase</keyword>
<dbReference type="SUPFAM" id="SSF54211">
    <property type="entry name" value="Ribosomal protein S5 domain 2-like"/>
    <property type="match status" value="1"/>
</dbReference>
<dbReference type="RefSeq" id="WP_369045983.1">
    <property type="nucleotide sequence ID" value="NZ_CP163302.1"/>
</dbReference>
<dbReference type="InterPro" id="IPR020568">
    <property type="entry name" value="Ribosomal_Su5_D2-typ_SF"/>
</dbReference>
<dbReference type="PROSITE" id="PS00648">
    <property type="entry name" value="RIBONUCLEASE_P"/>
    <property type="match status" value="1"/>
</dbReference>
<dbReference type="PANTHER" id="PTHR33992">
    <property type="entry name" value="RIBONUCLEASE P PROTEIN COMPONENT"/>
    <property type="match status" value="1"/>
</dbReference>
<dbReference type="AlphaFoldDB" id="A0AB39L4T7"/>
<keyword evidence="2 7" id="KW-0819">tRNA processing</keyword>